<accession>A0AAV5NX23</accession>
<dbReference type="InterPro" id="IPR050107">
    <property type="entry name" value="ABC_carbohydrate_import_ATPase"/>
</dbReference>
<evidence type="ECO:0000256" key="9">
    <source>
        <dbReference type="ARBA" id="ARBA00023136"/>
    </source>
</evidence>
<gene>
    <name evidence="11" type="primary">rbsA4</name>
    <name evidence="11" type="ORF">GCM10007932_46230</name>
</gene>
<evidence type="ECO:0000256" key="6">
    <source>
        <dbReference type="ARBA" id="ARBA00022741"/>
    </source>
</evidence>
<evidence type="ECO:0000256" key="8">
    <source>
        <dbReference type="ARBA" id="ARBA00022967"/>
    </source>
</evidence>
<evidence type="ECO:0000313" key="11">
    <source>
        <dbReference type="EMBL" id="GLQ75261.1"/>
    </source>
</evidence>
<dbReference type="GO" id="GO:0005524">
    <property type="term" value="F:ATP binding"/>
    <property type="evidence" value="ECO:0007669"/>
    <property type="project" value="UniProtKB-KW"/>
</dbReference>
<dbReference type="FunFam" id="3.40.50.300:FF:000127">
    <property type="entry name" value="Ribose import ATP-binding protein RbsA"/>
    <property type="match status" value="1"/>
</dbReference>
<name>A0AAV5NX23_9VIBR</name>
<dbReference type="GO" id="GO:0016887">
    <property type="term" value="F:ATP hydrolysis activity"/>
    <property type="evidence" value="ECO:0007669"/>
    <property type="project" value="InterPro"/>
</dbReference>
<keyword evidence="7 11" id="KW-0067">ATP-binding</keyword>
<dbReference type="InterPro" id="IPR003593">
    <property type="entry name" value="AAA+_ATPase"/>
</dbReference>
<dbReference type="Pfam" id="PF00005">
    <property type="entry name" value="ABC_tran"/>
    <property type="match status" value="2"/>
</dbReference>
<keyword evidence="2" id="KW-0813">Transport</keyword>
<dbReference type="GO" id="GO:0005886">
    <property type="term" value="C:plasma membrane"/>
    <property type="evidence" value="ECO:0007669"/>
    <property type="project" value="UniProtKB-SubCell"/>
</dbReference>
<dbReference type="InterPro" id="IPR017871">
    <property type="entry name" value="ABC_transporter-like_CS"/>
</dbReference>
<organism evidence="11 12">
    <name type="scientific">Vibrio penaeicida</name>
    <dbReference type="NCBI Taxonomy" id="104609"/>
    <lineage>
        <taxon>Bacteria</taxon>
        <taxon>Pseudomonadati</taxon>
        <taxon>Pseudomonadota</taxon>
        <taxon>Gammaproteobacteria</taxon>
        <taxon>Vibrionales</taxon>
        <taxon>Vibrionaceae</taxon>
        <taxon>Vibrio</taxon>
    </lineage>
</organism>
<comment type="caution">
    <text evidence="11">The sequence shown here is derived from an EMBL/GenBank/DDBJ whole genome shotgun (WGS) entry which is preliminary data.</text>
</comment>
<dbReference type="CDD" id="cd03216">
    <property type="entry name" value="ABC_Carb_Monos_I"/>
    <property type="match status" value="1"/>
</dbReference>
<dbReference type="Proteomes" id="UP001156690">
    <property type="component" value="Unassembled WGS sequence"/>
</dbReference>
<dbReference type="PROSITE" id="PS00211">
    <property type="entry name" value="ABC_TRANSPORTER_1"/>
    <property type="match status" value="1"/>
</dbReference>
<evidence type="ECO:0000256" key="5">
    <source>
        <dbReference type="ARBA" id="ARBA00022737"/>
    </source>
</evidence>
<evidence type="ECO:0000256" key="1">
    <source>
        <dbReference type="ARBA" id="ARBA00004202"/>
    </source>
</evidence>
<dbReference type="PANTHER" id="PTHR43790:SF9">
    <property type="entry name" value="GALACTOFURANOSE TRANSPORTER ATP-BINDING PROTEIN YTFR"/>
    <property type="match status" value="1"/>
</dbReference>
<evidence type="ECO:0000256" key="7">
    <source>
        <dbReference type="ARBA" id="ARBA00022840"/>
    </source>
</evidence>
<comment type="subcellular location">
    <subcellularLocation>
        <location evidence="1">Cell membrane</location>
        <topology evidence="1">Peripheral membrane protein</topology>
    </subcellularLocation>
</comment>
<dbReference type="SMART" id="SM00382">
    <property type="entry name" value="AAA"/>
    <property type="match status" value="2"/>
</dbReference>
<keyword evidence="4" id="KW-0762">Sugar transport</keyword>
<keyword evidence="9" id="KW-0472">Membrane</keyword>
<dbReference type="RefSeq" id="WP_126608687.1">
    <property type="nucleotide sequence ID" value="NZ_AP025144.1"/>
</dbReference>
<keyword evidence="12" id="KW-1185">Reference proteome</keyword>
<evidence type="ECO:0000256" key="3">
    <source>
        <dbReference type="ARBA" id="ARBA00022475"/>
    </source>
</evidence>
<reference evidence="12" key="1">
    <citation type="journal article" date="2019" name="Int. J. Syst. Evol. Microbiol.">
        <title>The Global Catalogue of Microorganisms (GCM) 10K type strain sequencing project: providing services to taxonomists for standard genome sequencing and annotation.</title>
        <authorList>
            <consortium name="The Broad Institute Genomics Platform"/>
            <consortium name="The Broad Institute Genome Sequencing Center for Infectious Disease"/>
            <person name="Wu L."/>
            <person name="Ma J."/>
        </authorList>
    </citation>
    <scope>NUCLEOTIDE SEQUENCE [LARGE SCALE GENOMIC DNA]</scope>
    <source>
        <strain evidence="12">NBRC 15640</strain>
    </source>
</reference>
<dbReference type="PROSITE" id="PS50893">
    <property type="entry name" value="ABC_TRANSPORTER_2"/>
    <property type="match status" value="2"/>
</dbReference>
<keyword evidence="3" id="KW-1003">Cell membrane</keyword>
<dbReference type="SUPFAM" id="SSF52540">
    <property type="entry name" value="P-loop containing nucleoside triphosphate hydrolases"/>
    <property type="match status" value="2"/>
</dbReference>
<dbReference type="EMBL" id="BSNX01000067">
    <property type="protein sequence ID" value="GLQ75261.1"/>
    <property type="molecule type" value="Genomic_DNA"/>
</dbReference>
<sequence length="508" mass="56338">MDGNEVLELKNITKRFGPTVALSNVNFSLAKGEVHALCGENGAGKSTLMKVINGIYQPDSGTILVKNKSVHIDSPRKAKALGVNFVHQEIALCPDVTVAENVFMCGAEKGEKWRINYSEINKKTLDILSQLMPIQPDIKVKDLGISTQQIIEIAKALTEECDVLILDEPTAALTEKESEALSNIILDLKNRGVSIIYISHRMAEVFDFCDRVTVLRDGEYICTKEIKNTSPEDIVNNMVGRKINDLYPPKSNEIKSNDTPILSVENLCDKERFNNVSFQLYEGEILGVAGLIGSGRSELIQTLCGLRPKQSANITLEGKKTQFKSYDDSLNNKVVYLSEDRKQEGVFLDMSIRENISVLGLNNLRKSFGRIDKQKEIKQAELLSKVLTVKYRDIEQLTRELSGGNQQKIAIARMLAIEPKIIIMDEPTRGIDVGAKHEIHALLRKLANQGVGIIIISSELPEIIGVSDRVIVMYENCISGELNSDDVTEENIIRLASGLNIESEVKVG</sequence>
<feature type="domain" description="ABC transporter" evidence="10">
    <location>
        <begin position="7"/>
        <end position="242"/>
    </location>
</feature>
<keyword evidence="8" id="KW-1278">Translocase</keyword>
<keyword evidence="6" id="KW-0547">Nucleotide-binding</keyword>
<dbReference type="PANTHER" id="PTHR43790">
    <property type="entry name" value="CARBOHYDRATE TRANSPORT ATP-BINDING PROTEIN MG119-RELATED"/>
    <property type="match status" value="1"/>
</dbReference>
<dbReference type="InterPro" id="IPR027417">
    <property type="entry name" value="P-loop_NTPase"/>
</dbReference>
<protein>
    <submittedName>
        <fullName evidence="11">Ribose import ATP-binding protein RbsA</fullName>
    </submittedName>
</protein>
<evidence type="ECO:0000259" key="10">
    <source>
        <dbReference type="PROSITE" id="PS50893"/>
    </source>
</evidence>
<evidence type="ECO:0000256" key="4">
    <source>
        <dbReference type="ARBA" id="ARBA00022597"/>
    </source>
</evidence>
<evidence type="ECO:0000256" key="2">
    <source>
        <dbReference type="ARBA" id="ARBA00022448"/>
    </source>
</evidence>
<evidence type="ECO:0000313" key="12">
    <source>
        <dbReference type="Proteomes" id="UP001156690"/>
    </source>
</evidence>
<proteinExistence type="predicted"/>
<dbReference type="CDD" id="cd03215">
    <property type="entry name" value="ABC_Carb_Monos_II"/>
    <property type="match status" value="1"/>
</dbReference>
<dbReference type="Gene3D" id="3.40.50.300">
    <property type="entry name" value="P-loop containing nucleotide triphosphate hydrolases"/>
    <property type="match status" value="2"/>
</dbReference>
<keyword evidence="5" id="KW-0677">Repeat</keyword>
<feature type="domain" description="ABC transporter" evidence="10">
    <location>
        <begin position="254"/>
        <end position="500"/>
    </location>
</feature>
<dbReference type="AlphaFoldDB" id="A0AAV5NX23"/>
<dbReference type="InterPro" id="IPR003439">
    <property type="entry name" value="ABC_transporter-like_ATP-bd"/>
</dbReference>